<keyword evidence="2" id="KW-1185">Reference proteome</keyword>
<reference evidence="1 2" key="1">
    <citation type="submission" date="2023-07" db="EMBL/GenBank/DDBJ databases">
        <title>Comparative genomics of wheat-associated soil bacteria to identify genetic determinants of phenazine resistance.</title>
        <authorList>
            <person name="Mouncey N."/>
        </authorList>
    </citation>
    <scope>NUCLEOTIDE SEQUENCE [LARGE SCALE GENOMIC DNA]</scope>
    <source>
        <strain evidence="1 2">W4I19-2</strain>
    </source>
</reference>
<proteinExistence type="predicted"/>
<name>A0ABU0QCY8_STRAH</name>
<accession>A0ABU0QCY8</accession>
<evidence type="ECO:0000313" key="1">
    <source>
        <dbReference type="EMBL" id="MDQ0688518.1"/>
    </source>
</evidence>
<comment type="caution">
    <text evidence="1">The sequence shown here is derived from an EMBL/GenBank/DDBJ whole genome shotgun (WGS) entry which is preliminary data.</text>
</comment>
<dbReference type="Proteomes" id="UP001243364">
    <property type="component" value="Unassembled WGS sequence"/>
</dbReference>
<sequence>MGNSRAYPVFRTGDAVEAWTQALRLNALLEVHDDEVTLMADLMTVEDARRMAAVLPRAEFNHARAQVDPAAPEIVHFGSDIATTEDALLEPELPLSVLHYVPPGTVEDEFVRALGRGIASIGLSGRWPDDAETDSGGVAAYDGVEVVFNGDNVNWSRPADHHTVFVHVDKWGDLPRAEKLAAFLGGTVLGDAQHGW</sequence>
<protein>
    <submittedName>
        <fullName evidence="1">Uncharacterized protein</fullName>
    </submittedName>
</protein>
<dbReference type="RefSeq" id="WP_307049145.1">
    <property type="nucleotide sequence ID" value="NZ_JAUSYA010000001.1"/>
</dbReference>
<organism evidence="1 2">
    <name type="scientific">Streptomyces achromogenes</name>
    <dbReference type="NCBI Taxonomy" id="67255"/>
    <lineage>
        <taxon>Bacteria</taxon>
        <taxon>Bacillati</taxon>
        <taxon>Actinomycetota</taxon>
        <taxon>Actinomycetes</taxon>
        <taxon>Kitasatosporales</taxon>
        <taxon>Streptomycetaceae</taxon>
        <taxon>Streptomyces</taxon>
    </lineage>
</organism>
<evidence type="ECO:0000313" key="2">
    <source>
        <dbReference type="Proteomes" id="UP001243364"/>
    </source>
</evidence>
<dbReference type="EMBL" id="JAUSYA010000001">
    <property type="protein sequence ID" value="MDQ0688518.1"/>
    <property type="molecule type" value="Genomic_DNA"/>
</dbReference>
<gene>
    <name evidence="1" type="ORF">QFZ56_007481</name>
</gene>